<keyword evidence="9" id="KW-1185">Reference proteome</keyword>
<evidence type="ECO:0000256" key="2">
    <source>
        <dbReference type="ARBA" id="ARBA00022519"/>
    </source>
</evidence>
<dbReference type="RefSeq" id="WP_023655779.1">
    <property type="nucleotide sequence ID" value="NZ_CAHS01000016.1"/>
</dbReference>
<proteinExistence type="inferred from homology"/>
<gene>
    <name evidence="8" type="primary">pstC</name>
    <name evidence="8" type="ORF">EPIR_2638</name>
</gene>
<dbReference type="STRING" id="1161919.EPIR_2638"/>
<feature type="transmembrane region" description="Helical" evidence="6">
    <location>
        <begin position="456"/>
        <end position="476"/>
    </location>
</feature>
<protein>
    <submittedName>
        <fullName evidence="8">Putative phosphate ABC transport system permease protein pstC</fullName>
    </submittedName>
</protein>
<dbReference type="GO" id="GO:0005886">
    <property type="term" value="C:plasma membrane"/>
    <property type="evidence" value="ECO:0007669"/>
    <property type="project" value="UniProtKB-SubCell"/>
</dbReference>
<comment type="similarity">
    <text evidence="6">Belongs to the binding-protein-dependent transport system permease family.</text>
</comment>
<dbReference type="SUPFAM" id="SSF50969">
    <property type="entry name" value="YVTN repeat-like/Quinoprotein amine dehydrogenase"/>
    <property type="match status" value="1"/>
</dbReference>
<dbReference type="EMBL" id="CAHS01000016">
    <property type="protein sequence ID" value="CCG88001.1"/>
    <property type="molecule type" value="Genomic_DNA"/>
</dbReference>
<evidence type="ECO:0000256" key="6">
    <source>
        <dbReference type="RuleBase" id="RU363032"/>
    </source>
</evidence>
<dbReference type="InterPro" id="IPR035906">
    <property type="entry name" value="MetI-like_sf"/>
</dbReference>
<evidence type="ECO:0000256" key="3">
    <source>
        <dbReference type="ARBA" id="ARBA00022692"/>
    </source>
</evidence>
<evidence type="ECO:0000259" key="7">
    <source>
        <dbReference type="PROSITE" id="PS50928"/>
    </source>
</evidence>
<keyword evidence="3 6" id="KW-0812">Transmembrane</keyword>
<feature type="transmembrane region" description="Helical" evidence="6">
    <location>
        <begin position="524"/>
        <end position="543"/>
    </location>
</feature>
<dbReference type="PANTHER" id="PTHR42727:SF1">
    <property type="entry name" value="PHOSPHATE TRANSPORT SYSTEM PERMEASE"/>
    <property type="match status" value="1"/>
</dbReference>
<feature type="transmembrane region" description="Helical" evidence="6">
    <location>
        <begin position="564"/>
        <end position="581"/>
    </location>
</feature>
<evidence type="ECO:0000313" key="8">
    <source>
        <dbReference type="EMBL" id="CCG88001.1"/>
    </source>
</evidence>
<name>V5ZAS1_9GAMM</name>
<evidence type="ECO:0000256" key="1">
    <source>
        <dbReference type="ARBA" id="ARBA00004429"/>
    </source>
</evidence>
<dbReference type="Proteomes" id="UP000018217">
    <property type="component" value="Unassembled WGS sequence"/>
</dbReference>
<dbReference type="AlphaFoldDB" id="V5ZAS1"/>
<comment type="subcellular location">
    <subcellularLocation>
        <location evidence="1">Cell inner membrane</location>
        <topology evidence="1">Multi-pass membrane protein</topology>
    </subcellularLocation>
    <subcellularLocation>
        <location evidence="6">Cell membrane</location>
        <topology evidence="6">Multi-pass membrane protein</topology>
    </subcellularLocation>
</comment>
<feature type="transmembrane region" description="Helical" evidence="6">
    <location>
        <begin position="483"/>
        <end position="504"/>
    </location>
</feature>
<keyword evidence="5 6" id="KW-0472">Membrane</keyword>
<evidence type="ECO:0000256" key="4">
    <source>
        <dbReference type="ARBA" id="ARBA00022989"/>
    </source>
</evidence>
<sequence length="717" mass="79139">MESHPEMTDRPIPVHDNTGRRRTIERLTRRVVTACGMAILLVMMLLLFWLIWVVVPLFIAPGFQAERPIALGQNDGAVAMGMDRQQKWGWRIDNQGRGRFVPLNAEPPTAALTLLPGRIRASASMDNHSVMLLSERGTMVLVQPDFTSGAQPRWTHPLGDAPLSSGEDNIGHFALTQSAENCWQVALATPDHVALWRLQTQQPAVTYRLNISGVERLVLSPDGSKLFTLSGTQLRVWTIGSGEPRLRESLTLTEKPTDMKLLSGGTSLLIADQQGIGQWFDIASAKGPQLHFIRHFVDAQWQPLMMTEPYRRVFATLSPQGELKLFASKQQGAILSRQLIPGVQMARFAPEGDGLLVERAGSWQHYRLTNPWPDVSWRSLWHKVWYENYPEPDYVWQSTSANDNYQGKYSLVPMVVGTLKAAGLAMLFATPLALAAAIYTAWFMTPGLRRWVKPSIEMMGALPGVVIGLVAALWLAPRIADRLSGVLLLPLILAAILLLCSWVVQKLPPKWQKRWRTEGNEVLLLMPLLLLSALFSLWAIPLLEQALWGQGLAERLSADYQQRNLLVAGVAMGIALVPLIFTLSEDAIFSVPASLGQGSMALGATPWQTLMRVVLPAASSGIFAALMIGFGRAIGETMIVLMATGNTPQTDGGLFAGLRSLAANIAVEMPEAAAGSAHYRMLFLSALVLLVFTLVVNTLAELVRQRLRQRYKQLEIQ</sequence>
<dbReference type="InterPro" id="IPR000515">
    <property type="entry name" value="MetI-like"/>
</dbReference>
<keyword evidence="2" id="KW-0997">Cell inner membrane</keyword>
<dbReference type="PANTHER" id="PTHR42727">
    <property type="entry name" value="PHOSPHATE TRANSPORT SYSTEM PERMEASE PROTEIN"/>
    <property type="match status" value="1"/>
</dbReference>
<comment type="caution">
    <text evidence="8">The sequence shown here is derived from an EMBL/GenBank/DDBJ whole genome shotgun (WGS) entry which is preliminary data.</text>
</comment>
<feature type="transmembrane region" description="Helical" evidence="6">
    <location>
        <begin position="31"/>
        <end position="59"/>
    </location>
</feature>
<evidence type="ECO:0000313" key="9">
    <source>
        <dbReference type="Proteomes" id="UP000018217"/>
    </source>
</evidence>
<dbReference type="InterPro" id="IPR015943">
    <property type="entry name" value="WD40/YVTN_repeat-like_dom_sf"/>
</dbReference>
<dbReference type="Gene3D" id="2.130.10.10">
    <property type="entry name" value="YVTN repeat-like/Quinoprotein amine dehydrogenase"/>
    <property type="match status" value="1"/>
</dbReference>
<dbReference type="CDD" id="cd06261">
    <property type="entry name" value="TM_PBP2"/>
    <property type="match status" value="1"/>
</dbReference>
<feature type="domain" description="ABC transmembrane type-1" evidence="7">
    <location>
        <begin position="415"/>
        <end position="700"/>
    </location>
</feature>
<organism evidence="8 9">
    <name type="scientific">Erwinia piriflorinigrans CFBP 5888</name>
    <dbReference type="NCBI Taxonomy" id="1161919"/>
    <lineage>
        <taxon>Bacteria</taxon>
        <taxon>Pseudomonadati</taxon>
        <taxon>Pseudomonadota</taxon>
        <taxon>Gammaproteobacteria</taxon>
        <taxon>Enterobacterales</taxon>
        <taxon>Erwiniaceae</taxon>
        <taxon>Erwinia</taxon>
    </lineage>
</organism>
<reference evidence="8 9" key="1">
    <citation type="journal article" date="2013" name="Syst. Appl. Microbiol.">
        <title>Phylogenetic position and virulence apparatus of the pear flower necrosis pathogen Erwinia piriflorinigrans CFBP 5888T as assessed by comparative genomics.</title>
        <authorList>
            <person name="Smits T.H."/>
            <person name="Rezzonico F."/>
            <person name="Lopez M.M."/>
            <person name="Blom J."/>
            <person name="Goesmann A."/>
            <person name="Frey J.E."/>
            <person name="Duffy B."/>
        </authorList>
    </citation>
    <scope>NUCLEOTIDE SEQUENCE [LARGE SCALE GENOMIC DNA]</scope>
    <source>
        <strain evidence="9">CFBP5888</strain>
    </source>
</reference>
<dbReference type="PROSITE" id="PS50928">
    <property type="entry name" value="ABC_TM1"/>
    <property type="match status" value="1"/>
</dbReference>
<dbReference type="GO" id="GO:0055085">
    <property type="term" value="P:transmembrane transport"/>
    <property type="evidence" value="ECO:0007669"/>
    <property type="project" value="InterPro"/>
</dbReference>
<dbReference type="Pfam" id="PF00528">
    <property type="entry name" value="BPD_transp_1"/>
    <property type="match status" value="1"/>
</dbReference>
<keyword evidence="6" id="KW-0813">Transport</keyword>
<feature type="transmembrane region" description="Helical" evidence="6">
    <location>
        <begin position="681"/>
        <end position="703"/>
    </location>
</feature>
<feature type="transmembrane region" description="Helical" evidence="6">
    <location>
        <begin position="424"/>
        <end position="444"/>
    </location>
</feature>
<evidence type="ECO:0000256" key="5">
    <source>
        <dbReference type="ARBA" id="ARBA00023136"/>
    </source>
</evidence>
<dbReference type="OrthoDB" id="9785113at2"/>
<keyword evidence="2" id="KW-1003">Cell membrane</keyword>
<keyword evidence="4 6" id="KW-1133">Transmembrane helix</keyword>
<accession>V5ZAS1</accession>
<dbReference type="InterPro" id="IPR011044">
    <property type="entry name" value="Quino_amine_DH_bsu"/>
</dbReference>
<feature type="transmembrane region" description="Helical" evidence="6">
    <location>
        <begin position="614"/>
        <end position="634"/>
    </location>
</feature>
<dbReference type="Gene3D" id="1.10.3720.10">
    <property type="entry name" value="MetI-like"/>
    <property type="match status" value="1"/>
</dbReference>
<dbReference type="SUPFAM" id="SSF161098">
    <property type="entry name" value="MetI-like"/>
    <property type="match status" value="2"/>
</dbReference>